<feature type="domain" description="Retroviral polymerase SH3-like" evidence="2">
    <location>
        <begin position="12"/>
        <end position="63"/>
    </location>
</feature>
<dbReference type="Proteomes" id="UP000053647">
    <property type="component" value="Unassembled WGS sequence"/>
</dbReference>
<dbReference type="InterPro" id="IPR057670">
    <property type="entry name" value="SH3_retrovirus"/>
</dbReference>
<organism evidence="3 4">
    <name type="scientific">Paxillus involutus ATCC 200175</name>
    <dbReference type="NCBI Taxonomy" id="664439"/>
    <lineage>
        <taxon>Eukaryota</taxon>
        <taxon>Fungi</taxon>
        <taxon>Dikarya</taxon>
        <taxon>Basidiomycota</taxon>
        <taxon>Agaricomycotina</taxon>
        <taxon>Agaricomycetes</taxon>
        <taxon>Agaricomycetidae</taxon>
        <taxon>Boletales</taxon>
        <taxon>Paxilineae</taxon>
        <taxon>Paxillaceae</taxon>
        <taxon>Paxillus</taxon>
    </lineage>
</organism>
<dbReference type="EMBL" id="KN819345">
    <property type="protein sequence ID" value="KIJ14153.1"/>
    <property type="molecule type" value="Genomic_DNA"/>
</dbReference>
<evidence type="ECO:0000313" key="4">
    <source>
        <dbReference type="Proteomes" id="UP000053647"/>
    </source>
</evidence>
<reference evidence="4" key="2">
    <citation type="submission" date="2015-01" db="EMBL/GenBank/DDBJ databases">
        <title>Evolutionary Origins and Diversification of the Mycorrhizal Mutualists.</title>
        <authorList>
            <consortium name="DOE Joint Genome Institute"/>
            <consortium name="Mycorrhizal Genomics Consortium"/>
            <person name="Kohler A."/>
            <person name="Kuo A."/>
            <person name="Nagy L.G."/>
            <person name="Floudas D."/>
            <person name="Copeland A."/>
            <person name="Barry K.W."/>
            <person name="Cichocki N."/>
            <person name="Veneault-Fourrey C."/>
            <person name="LaButti K."/>
            <person name="Lindquist E.A."/>
            <person name="Lipzen A."/>
            <person name="Lundell T."/>
            <person name="Morin E."/>
            <person name="Murat C."/>
            <person name="Riley R."/>
            <person name="Ohm R."/>
            <person name="Sun H."/>
            <person name="Tunlid A."/>
            <person name="Henrissat B."/>
            <person name="Grigoriev I.V."/>
            <person name="Hibbett D.S."/>
            <person name="Martin F."/>
        </authorList>
    </citation>
    <scope>NUCLEOTIDE SEQUENCE [LARGE SCALE GENOMIC DNA]</scope>
    <source>
        <strain evidence="4">ATCC 200175</strain>
    </source>
</reference>
<feature type="non-terminal residue" evidence="3">
    <location>
        <position position="226"/>
    </location>
</feature>
<keyword evidence="4" id="KW-1185">Reference proteome</keyword>
<feature type="region of interest" description="Disordered" evidence="1">
    <location>
        <begin position="96"/>
        <end position="136"/>
    </location>
</feature>
<feature type="non-terminal residue" evidence="3">
    <location>
        <position position="1"/>
    </location>
</feature>
<proteinExistence type="predicted"/>
<dbReference type="AlphaFoldDB" id="A0A0C9TV73"/>
<protein>
    <recommendedName>
        <fullName evidence="2">Retroviral polymerase SH3-like domain-containing protein</fullName>
    </recommendedName>
</protein>
<evidence type="ECO:0000313" key="3">
    <source>
        <dbReference type="EMBL" id="KIJ14153.1"/>
    </source>
</evidence>
<evidence type="ECO:0000256" key="1">
    <source>
        <dbReference type="SAM" id="MobiDB-lite"/>
    </source>
</evidence>
<feature type="compositionally biased region" description="Low complexity" evidence="1">
    <location>
        <begin position="100"/>
        <end position="115"/>
    </location>
</feature>
<dbReference type="Pfam" id="PF25597">
    <property type="entry name" value="SH3_retrovirus"/>
    <property type="match status" value="1"/>
</dbReference>
<sequence>PNLANLPRWGTRVWVHDPTGLKLDMRAHEGRWVGFDAESGGHQIYLTDRRMVAVERNVSFERRESVVLGPGGLQVEGERKWSKNSLQVTNDLPEIKLDAPQSDSSNPSPQSTPDPLGQTFDQPAPMPRRSTCQRTESPYLRMLRDGVGTHDGHGGDPIVPQGIQAVEARHENEGEKTRGEADEVANSRWELEESEVVYAMFAGTCEAEGLEPQTLEEARKQPDWSR</sequence>
<name>A0A0C9TV73_PAXIN</name>
<gene>
    <name evidence="3" type="ORF">PAXINDRAFT_37814</name>
</gene>
<dbReference type="HOGENOM" id="CLU_094068_0_0_1"/>
<dbReference type="OrthoDB" id="2673594at2759"/>
<evidence type="ECO:0000259" key="2">
    <source>
        <dbReference type="Pfam" id="PF25597"/>
    </source>
</evidence>
<accession>A0A0C9TV73</accession>
<reference evidence="3 4" key="1">
    <citation type="submission" date="2014-06" db="EMBL/GenBank/DDBJ databases">
        <authorList>
            <consortium name="DOE Joint Genome Institute"/>
            <person name="Kuo A."/>
            <person name="Kohler A."/>
            <person name="Nagy L.G."/>
            <person name="Floudas D."/>
            <person name="Copeland A."/>
            <person name="Barry K.W."/>
            <person name="Cichocki N."/>
            <person name="Veneault-Fourrey C."/>
            <person name="LaButti K."/>
            <person name="Lindquist E.A."/>
            <person name="Lipzen A."/>
            <person name="Lundell T."/>
            <person name="Morin E."/>
            <person name="Murat C."/>
            <person name="Sun H."/>
            <person name="Tunlid A."/>
            <person name="Henrissat B."/>
            <person name="Grigoriev I.V."/>
            <person name="Hibbett D.S."/>
            <person name="Martin F."/>
            <person name="Nordberg H.P."/>
            <person name="Cantor M.N."/>
            <person name="Hua S.X."/>
        </authorList>
    </citation>
    <scope>NUCLEOTIDE SEQUENCE [LARGE SCALE GENOMIC DNA]</scope>
    <source>
        <strain evidence="3 4">ATCC 200175</strain>
    </source>
</reference>